<dbReference type="GO" id="GO:0016740">
    <property type="term" value="F:transferase activity"/>
    <property type="evidence" value="ECO:0007669"/>
    <property type="project" value="UniProtKB-KW"/>
</dbReference>
<name>A0AAV9X632_9PEZI</name>
<dbReference type="GO" id="GO:0030170">
    <property type="term" value="F:pyridoxal phosphate binding"/>
    <property type="evidence" value="ECO:0007669"/>
    <property type="project" value="InterPro"/>
</dbReference>
<comment type="caution">
    <text evidence="6">The sequence shown here is derived from an EMBL/GenBank/DDBJ whole genome shotgun (WGS) entry which is preliminary data.</text>
</comment>
<gene>
    <name evidence="6" type="ORF">TWF694_002195</name>
</gene>
<dbReference type="InterPro" id="IPR015421">
    <property type="entry name" value="PyrdxlP-dep_Trfase_major"/>
</dbReference>
<dbReference type="Gene3D" id="3.90.1150.10">
    <property type="entry name" value="Aspartate Aminotransferase, domain 1"/>
    <property type="match status" value="1"/>
</dbReference>
<dbReference type="InterPro" id="IPR015422">
    <property type="entry name" value="PyrdxlP-dep_Trfase_small"/>
</dbReference>
<organism evidence="6 7">
    <name type="scientific">Orbilia ellipsospora</name>
    <dbReference type="NCBI Taxonomy" id="2528407"/>
    <lineage>
        <taxon>Eukaryota</taxon>
        <taxon>Fungi</taxon>
        <taxon>Dikarya</taxon>
        <taxon>Ascomycota</taxon>
        <taxon>Pezizomycotina</taxon>
        <taxon>Orbiliomycetes</taxon>
        <taxon>Orbiliales</taxon>
        <taxon>Orbiliaceae</taxon>
        <taxon>Orbilia</taxon>
    </lineage>
</organism>
<evidence type="ECO:0000256" key="3">
    <source>
        <dbReference type="ARBA" id="ARBA00022679"/>
    </source>
</evidence>
<keyword evidence="4" id="KW-0663">Pyridoxal phosphate</keyword>
<evidence type="ECO:0000313" key="6">
    <source>
        <dbReference type="EMBL" id="KAK6535747.1"/>
    </source>
</evidence>
<proteinExistence type="inferred from homology"/>
<dbReference type="PANTHER" id="PTHR13693:SF77">
    <property type="entry name" value="8-AMINO-7-OXONONANOATE SYNTHASE"/>
    <property type="match status" value="1"/>
</dbReference>
<evidence type="ECO:0000256" key="2">
    <source>
        <dbReference type="ARBA" id="ARBA00010008"/>
    </source>
</evidence>
<accession>A0AAV9X632</accession>
<keyword evidence="3" id="KW-0808">Transferase</keyword>
<dbReference type="InterPro" id="IPR004839">
    <property type="entry name" value="Aminotransferase_I/II_large"/>
</dbReference>
<comment type="similarity">
    <text evidence="2">Belongs to the class-II pyridoxal-phosphate-dependent aminotransferase family. BioF subfamily.</text>
</comment>
<comment type="cofactor">
    <cofactor evidence="1">
        <name>pyridoxal 5'-phosphate</name>
        <dbReference type="ChEBI" id="CHEBI:597326"/>
    </cofactor>
</comment>
<dbReference type="EMBL" id="JAVHJO010000010">
    <property type="protein sequence ID" value="KAK6535747.1"/>
    <property type="molecule type" value="Genomic_DNA"/>
</dbReference>
<dbReference type="SUPFAM" id="SSF53383">
    <property type="entry name" value="PLP-dependent transferases"/>
    <property type="match status" value="1"/>
</dbReference>
<dbReference type="Proteomes" id="UP001365542">
    <property type="component" value="Unassembled WGS sequence"/>
</dbReference>
<dbReference type="InterPro" id="IPR050087">
    <property type="entry name" value="AON_synthase_class-II"/>
</dbReference>
<evidence type="ECO:0000256" key="4">
    <source>
        <dbReference type="ARBA" id="ARBA00022898"/>
    </source>
</evidence>
<dbReference type="AlphaFoldDB" id="A0AAV9X632"/>
<feature type="domain" description="Aminotransferase class I/classII large" evidence="5">
    <location>
        <begin position="72"/>
        <end position="445"/>
    </location>
</feature>
<protein>
    <recommendedName>
        <fullName evidence="5">Aminotransferase class I/classII large domain-containing protein</fullName>
    </recommendedName>
</protein>
<evidence type="ECO:0000256" key="1">
    <source>
        <dbReference type="ARBA" id="ARBA00001933"/>
    </source>
</evidence>
<keyword evidence="7" id="KW-1185">Reference proteome</keyword>
<dbReference type="Pfam" id="PF00155">
    <property type="entry name" value="Aminotran_1_2"/>
    <property type="match status" value="1"/>
</dbReference>
<evidence type="ECO:0000313" key="7">
    <source>
        <dbReference type="Proteomes" id="UP001365542"/>
    </source>
</evidence>
<sequence>MYPTEQAEIETALLAPSTLLVDRLTSEQQWPRPVDQLPVFLRNIEETLNKRRSTESMYTILKNFRLSNNAVDFCSGDILSLNASGALRTRFLAELAKNPGFTPGSGGVRLMDGNYPYLEQAERDIAAFHGAEDCLIVSSAYEANVAIWSALPRPGDVLVYDTLVHASTHEGMKRSYKTSKVMFQHNNVQSFRSTLSKVFKEHLLVREGKRSVLVAVESIYSMDGDVCPLKELISVAKEFSRDKGNVQFVVDEAHSIGVIGPKGSGLVCQLGVQKDVAIVVHSYGKAMGATGATVLCSPIVRTALVNFGKSIIYTTSPSLPFVATINSGYALLQTQQLRNAQERIQNHARTFFETLTSHPLWPRVKETGLFRVPLAQGWRDRPFLTHIATVIPHEKHQYWLYVHLIAASFSVFSIPYPVVPLGQGRIRIIFHANDTEDQIMGLVNAVFTWAAEIFSMNDTGMEETETRVARKVNEWKQREQIRARL</sequence>
<dbReference type="GO" id="GO:0009102">
    <property type="term" value="P:biotin biosynthetic process"/>
    <property type="evidence" value="ECO:0007669"/>
    <property type="project" value="TreeGrafter"/>
</dbReference>
<reference evidence="6 7" key="1">
    <citation type="submission" date="2019-10" db="EMBL/GenBank/DDBJ databases">
        <authorList>
            <person name="Palmer J.M."/>
        </authorList>
    </citation>
    <scope>NUCLEOTIDE SEQUENCE [LARGE SCALE GENOMIC DNA]</scope>
    <source>
        <strain evidence="6 7">TWF694</strain>
    </source>
</reference>
<dbReference type="Gene3D" id="3.40.640.10">
    <property type="entry name" value="Type I PLP-dependent aspartate aminotransferase-like (Major domain)"/>
    <property type="match status" value="1"/>
</dbReference>
<dbReference type="PANTHER" id="PTHR13693">
    <property type="entry name" value="CLASS II AMINOTRANSFERASE/8-AMINO-7-OXONONANOATE SYNTHASE"/>
    <property type="match status" value="1"/>
</dbReference>
<dbReference type="InterPro" id="IPR015424">
    <property type="entry name" value="PyrdxlP-dep_Trfase"/>
</dbReference>
<evidence type="ECO:0000259" key="5">
    <source>
        <dbReference type="Pfam" id="PF00155"/>
    </source>
</evidence>